<dbReference type="SUPFAM" id="SSF161098">
    <property type="entry name" value="MetI-like"/>
    <property type="match status" value="1"/>
</dbReference>
<organism evidence="11 12">
    <name type="scientific">Propionispora hippei DSM 15287</name>
    <dbReference type="NCBI Taxonomy" id="1123003"/>
    <lineage>
        <taxon>Bacteria</taxon>
        <taxon>Bacillati</taxon>
        <taxon>Bacillota</taxon>
        <taxon>Negativicutes</taxon>
        <taxon>Selenomonadales</taxon>
        <taxon>Sporomusaceae</taxon>
        <taxon>Propionispora</taxon>
    </lineage>
</organism>
<evidence type="ECO:0000256" key="9">
    <source>
        <dbReference type="RuleBase" id="RU363054"/>
    </source>
</evidence>
<comment type="subcellular location">
    <subcellularLocation>
        <location evidence="1 8">Cell membrane</location>
        <topology evidence="1 8">Multi-pass membrane protein</topology>
    </subcellularLocation>
</comment>
<name>A0A1M6JPE3_9FIRM</name>
<reference evidence="11 12" key="1">
    <citation type="submission" date="2016-11" db="EMBL/GenBank/DDBJ databases">
        <authorList>
            <person name="Varghese N."/>
            <person name="Submissions S."/>
        </authorList>
    </citation>
    <scope>NUCLEOTIDE SEQUENCE [LARGE SCALE GENOMIC DNA]</scope>
    <source>
        <strain evidence="11 12">DSM 15287</strain>
    </source>
</reference>
<sequence length="302" mass="32516">MELAENCVTVEDREHKWKLLCDKYVRYLFVASAGLMAVIILSIILFIGQQGLLTFKEVSPSEFFLSTKWDPSEGSYGAFSFIAGSVLVTLLAIVLGAPLGLAGAMFMAKIAPARLRNFMRPATDLYVAIPSVVYGFVGLTILVPFIRETFHASSGFGLLAAAVILAVMILPTIISISEDALRAVPRTLEEASLALGATRWQTLWKVLVPAALPGILTSVILAMARAIGETMAVQMVIGNTPQLAKSLFMPTATLPSEIVVEMGNTPFGSAWGNSLFLMALVLLLLSLGMILVIRRIAKERVG</sequence>
<evidence type="ECO:0000256" key="3">
    <source>
        <dbReference type="ARBA" id="ARBA00022448"/>
    </source>
</evidence>
<protein>
    <recommendedName>
        <fullName evidence="9">Phosphate transport system permease protein</fullName>
    </recommendedName>
</protein>
<dbReference type="GO" id="GO:0005315">
    <property type="term" value="F:phosphate transmembrane transporter activity"/>
    <property type="evidence" value="ECO:0007669"/>
    <property type="project" value="InterPro"/>
</dbReference>
<dbReference type="InterPro" id="IPR051124">
    <property type="entry name" value="Phosphate_Transport_Permease"/>
</dbReference>
<evidence type="ECO:0000313" key="11">
    <source>
        <dbReference type="EMBL" id="SHJ48473.1"/>
    </source>
</evidence>
<accession>A0A1M6JPE3</accession>
<dbReference type="InterPro" id="IPR035906">
    <property type="entry name" value="MetI-like_sf"/>
</dbReference>
<dbReference type="InterPro" id="IPR011864">
    <property type="entry name" value="Phosphate_PstC"/>
</dbReference>
<evidence type="ECO:0000313" key="12">
    <source>
        <dbReference type="Proteomes" id="UP000322917"/>
    </source>
</evidence>
<feature type="transmembrane region" description="Helical" evidence="8">
    <location>
        <begin position="24"/>
        <end position="47"/>
    </location>
</feature>
<evidence type="ECO:0000256" key="1">
    <source>
        <dbReference type="ARBA" id="ARBA00004651"/>
    </source>
</evidence>
<keyword evidence="3 8" id="KW-0813">Transport</keyword>
<comment type="similarity">
    <text evidence="2 9">Belongs to the binding-protein-dependent transport system permease family. CysTW subfamily.</text>
</comment>
<keyword evidence="6 8" id="KW-1133">Transmembrane helix</keyword>
<evidence type="ECO:0000256" key="6">
    <source>
        <dbReference type="ARBA" id="ARBA00022989"/>
    </source>
</evidence>
<keyword evidence="7 8" id="KW-0472">Membrane</keyword>
<feature type="transmembrane region" description="Helical" evidence="8">
    <location>
        <begin position="152"/>
        <end position="176"/>
    </location>
</feature>
<dbReference type="RefSeq" id="WP_149735346.1">
    <property type="nucleotide sequence ID" value="NZ_FQZD01000023.1"/>
</dbReference>
<comment type="function">
    <text evidence="9">Part of the binding-protein-dependent transport system for phosphate; probably responsible for the translocation of the substrate across the membrane.</text>
</comment>
<dbReference type="PANTHER" id="PTHR30425:SF2">
    <property type="entry name" value="ABC TRANSPORTER PERMEASE PROTEIN YQGH-RELATED"/>
    <property type="match status" value="1"/>
</dbReference>
<evidence type="ECO:0000256" key="2">
    <source>
        <dbReference type="ARBA" id="ARBA00007069"/>
    </source>
</evidence>
<dbReference type="Pfam" id="PF00528">
    <property type="entry name" value="BPD_transp_1"/>
    <property type="match status" value="1"/>
</dbReference>
<keyword evidence="12" id="KW-1185">Reference proteome</keyword>
<keyword evidence="4 9" id="KW-1003">Cell membrane</keyword>
<keyword evidence="5 8" id="KW-0812">Transmembrane</keyword>
<dbReference type="PANTHER" id="PTHR30425">
    <property type="entry name" value="PHOSPHATE TRANSPORT SYSTEM PERMEASE PROTEIN PST"/>
    <property type="match status" value="1"/>
</dbReference>
<feature type="domain" description="ABC transmembrane type-1" evidence="10">
    <location>
        <begin position="82"/>
        <end position="293"/>
    </location>
</feature>
<dbReference type="GO" id="GO:0005886">
    <property type="term" value="C:plasma membrane"/>
    <property type="evidence" value="ECO:0007669"/>
    <property type="project" value="UniProtKB-SubCell"/>
</dbReference>
<keyword evidence="9" id="KW-0592">Phosphate transport</keyword>
<feature type="transmembrane region" description="Helical" evidence="8">
    <location>
        <begin position="206"/>
        <end position="227"/>
    </location>
</feature>
<dbReference type="Gene3D" id="1.10.3720.10">
    <property type="entry name" value="MetI-like"/>
    <property type="match status" value="1"/>
</dbReference>
<gene>
    <name evidence="11" type="ORF">SAMN02745170_02651</name>
</gene>
<feature type="transmembrane region" description="Helical" evidence="8">
    <location>
        <begin position="125"/>
        <end position="146"/>
    </location>
</feature>
<evidence type="ECO:0000256" key="4">
    <source>
        <dbReference type="ARBA" id="ARBA00022475"/>
    </source>
</evidence>
<dbReference type="InterPro" id="IPR000515">
    <property type="entry name" value="MetI-like"/>
</dbReference>
<dbReference type="CDD" id="cd06261">
    <property type="entry name" value="TM_PBP2"/>
    <property type="match status" value="1"/>
</dbReference>
<evidence type="ECO:0000256" key="5">
    <source>
        <dbReference type="ARBA" id="ARBA00022692"/>
    </source>
</evidence>
<dbReference type="PROSITE" id="PS50928">
    <property type="entry name" value="ABC_TM1"/>
    <property type="match status" value="1"/>
</dbReference>
<feature type="transmembrane region" description="Helical" evidence="8">
    <location>
        <begin position="270"/>
        <end position="293"/>
    </location>
</feature>
<dbReference type="OrthoDB" id="9807065at2"/>
<dbReference type="EMBL" id="FQZD01000023">
    <property type="protein sequence ID" value="SHJ48473.1"/>
    <property type="molecule type" value="Genomic_DNA"/>
</dbReference>
<dbReference type="Proteomes" id="UP000322917">
    <property type="component" value="Unassembled WGS sequence"/>
</dbReference>
<evidence type="ECO:0000256" key="8">
    <source>
        <dbReference type="RuleBase" id="RU363032"/>
    </source>
</evidence>
<dbReference type="GO" id="GO:0006817">
    <property type="term" value="P:phosphate ion transport"/>
    <property type="evidence" value="ECO:0007669"/>
    <property type="project" value="UniProtKB-KW"/>
</dbReference>
<dbReference type="NCBIfam" id="TIGR02138">
    <property type="entry name" value="phosphate_pstC"/>
    <property type="match status" value="1"/>
</dbReference>
<proteinExistence type="inferred from homology"/>
<evidence type="ECO:0000259" key="10">
    <source>
        <dbReference type="PROSITE" id="PS50928"/>
    </source>
</evidence>
<evidence type="ECO:0000256" key="7">
    <source>
        <dbReference type="ARBA" id="ARBA00023136"/>
    </source>
</evidence>
<feature type="transmembrane region" description="Helical" evidence="8">
    <location>
        <begin position="78"/>
        <end position="104"/>
    </location>
</feature>
<dbReference type="AlphaFoldDB" id="A0A1M6JPE3"/>